<gene>
    <name evidence="5" type="ORF">SAMN05216207_1002135</name>
</gene>
<dbReference type="Proteomes" id="UP000199614">
    <property type="component" value="Unassembled WGS sequence"/>
</dbReference>
<protein>
    <submittedName>
        <fullName evidence="5">Transcriptional regulator, AraC family</fullName>
    </submittedName>
</protein>
<organism evidence="5 6">
    <name type="scientific">Pseudonocardia ammonioxydans</name>
    <dbReference type="NCBI Taxonomy" id="260086"/>
    <lineage>
        <taxon>Bacteria</taxon>
        <taxon>Bacillati</taxon>
        <taxon>Actinomycetota</taxon>
        <taxon>Actinomycetes</taxon>
        <taxon>Pseudonocardiales</taxon>
        <taxon>Pseudonocardiaceae</taxon>
        <taxon>Pseudonocardia</taxon>
    </lineage>
</organism>
<evidence type="ECO:0000313" key="6">
    <source>
        <dbReference type="Proteomes" id="UP000199614"/>
    </source>
</evidence>
<dbReference type="InterPro" id="IPR018062">
    <property type="entry name" value="HTH_AraC-typ_CS"/>
</dbReference>
<dbReference type="PROSITE" id="PS00041">
    <property type="entry name" value="HTH_ARAC_FAMILY_1"/>
    <property type="match status" value="1"/>
</dbReference>
<reference evidence="5 6" key="1">
    <citation type="submission" date="2016-10" db="EMBL/GenBank/DDBJ databases">
        <authorList>
            <person name="de Groot N.N."/>
        </authorList>
    </citation>
    <scope>NUCLEOTIDE SEQUENCE [LARGE SCALE GENOMIC DNA]</scope>
    <source>
        <strain evidence="5 6">CGMCC 4.1877</strain>
    </source>
</reference>
<dbReference type="AlphaFoldDB" id="A0A1I4T6V0"/>
<sequence>MVDSRGHLTPGAPEVALSRFPIGLDDLVRWAWVVRWDVAPGRTSVQRVLQYPAFNLVVDPIGARLYGPKTVVDTRELAGRSWVAAVLLRPAALPLLSATPPAALQGASEPVPDAPVGAVTAAMRDSADPDRAVAGVLREWLAPCAARVGAAGRLVNRACALAEDRADVVRADQLAAEVGVAPRTLERLVRAHVGLTPLWLIECRRLQHAATTLRLEPDTDLAVLAADLGYADQAHFTRRYRAVVGETPGATRRAARASTD</sequence>
<dbReference type="Pfam" id="PF12833">
    <property type="entry name" value="HTH_18"/>
    <property type="match status" value="1"/>
</dbReference>
<keyword evidence="1" id="KW-0805">Transcription regulation</keyword>
<dbReference type="GO" id="GO:0043565">
    <property type="term" value="F:sequence-specific DNA binding"/>
    <property type="evidence" value="ECO:0007669"/>
    <property type="project" value="InterPro"/>
</dbReference>
<evidence type="ECO:0000256" key="3">
    <source>
        <dbReference type="ARBA" id="ARBA00023163"/>
    </source>
</evidence>
<evidence type="ECO:0000313" key="5">
    <source>
        <dbReference type="EMBL" id="SFM72297.1"/>
    </source>
</evidence>
<keyword evidence="6" id="KW-1185">Reference proteome</keyword>
<dbReference type="InterPro" id="IPR050204">
    <property type="entry name" value="AraC_XylS_family_regulators"/>
</dbReference>
<dbReference type="STRING" id="260086.SAMN05216207_1002135"/>
<evidence type="ECO:0000259" key="4">
    <source>
        <dbReference type="PROSITE" id="PS01124"/>
    </source>
</evidence>
<accession>A0A1I4T6V0</accession>
<dbReference type="SMART" id="SM00342">
    <property type="entry name" value="HTH_ARAC"/>
    <property type="match status" value="1"/>
</dbReference>
<evidence type="ECO:0000256" key="2">
    <source>
        <dbReference type="ARBA" id="ARBA00023125"/>
    </source>
</evidence>
<feature type="domain" description="HTH araC/xylS-type" evidence="4">
    <location>
        <begin position="156"/>
        <end position="254"/>
    </location>
</feature>
<evidence type="ECO:0000256" key="1">
    <source>
        <dbReference type="ARBA" id="ARBA00023015"/>
    </source>
</evidence>
<dbReference type="InterPro" id="IPR018060">
    <property type="entry name" value="HTH_AraC"/>
</dbReference>
<dbReference type="Pfam" id="PF20240">
    <property type="entry name" value="DUF6597"/>
    <property type="match status" value="1"/>
</dbReference>
<dbReference type="SUPFAM" id="SSF46689">
    <property type="entry name" value="Homeodomain-like"/>
    <property type="match status" value="1"/>
</dbReference>
<dbReference type="PROSITE" id="PS01124">
    <property type="entry name" value="HTH_ARAC_FAMILY_2"/>
    <property type="match status" value="1"/>
</dbReference>
<proteinExistence type="predicted"/>
<keyword evidence="3" id="KW-0804">Transcription</keyword>
<dbReference type="OrthoDB" id="2559672at2"/>
<name>A0A1I4T6V0_PSUAM</name>
<dbReference type="Gene3D" id="1.10.10.60">
    <property type="entry name" value="Homeodomain-like"/>
    <property type="match status" value="1"/>
</dbReference>
<dbReference type="RefSeq" id="WP_093336942.1">
    <property type="nucleotide sequence ID" value="NZ_FOUY01000002.1"/>
</dbReference>
<dbReference type="GO" id="GO:0003700">
    <property type="term" value="F:DNA-binding transcription factor activity"/>
    <property type="evidence" value="ECO:0007669"/>
    <property type="project" value="InterPro"/>
</dbReference>
<dbReference type="PANTHER" id="PTHR46796">
    <property type="entry name" value="HTH-TYPE TRANSCRIPTIONAL ACTIVATOR RHAS-RELATED"/>
    <property type="match status" value="1"/>
</dbReference>
<dbReference type="InterPro" id="IPR046532">
    <property type="entry name" value="DUF6597"/>
</dbReference>
<dbReference type="EMBL" id="FOUY01000002">
    <property type="protein sequence ID" value="SFM72297.1"/>
    <property type="molecule type" value="Genomic_DNA"/>
</dbReference>
<dbReference type="InterPro" id="IPR009057">
    <property type="entry name" value="Homeodomain-like_sf"/>
</dbReference>
<keyword evidence="2" id="KW-0238">DNA-binding</keyword>